<keyword evidence="1" id="KW-0805">Transcription regulation</keyword>
<dbReference type="InterPro" id="IPR000536">
    <property type="entry name" value="Nucl_hrmn_rcpt_lig-bd"/>
</dbReference>
<evidence type="ECO:0000313" key="5">
    <source>
        <dbReference type="EMBL" id="GMT21936.1"/>
    </source>
</evidence>
<dbReference type="AlphaFoldDB" id="A0AAV5VTS0"/>
<protein>
    <recommendedName>
        <fullName evidence="4">NR LBD domain-containing protein</fullName>
    </recommendedName>
</protein>
<dbReference type="SUPFAM" id="SSF48508">
    <property type="entry name" value="Nuclear receptor ligand-binding domain"/>
    <property type="match status" value="1"/>
</dbReference>
<gene>
    <name evidence="5" type="ORF">PFISCL1PPCAC_13233</name>
</gene>
<dbReference type="GO" id="GO:0003700">
    <property type="term" value="F:DNA-binding transcription factor activity"/>
    <property type="evidence" value="ECO:0007669"/>
    <property type="project" value="TreeGrafter"/>
</dbReference>
<name>A0AAV5VTS0_9BILA</name>
<organism evidence="5 6">
    <name type="scientific">Pristionchus fissidentatus</name>
    <dbReference type="NCBI Taxonomy" id="1538716"/>
    <lineage>
        <taxon>Eukaryota</taxon>
        <taxon>Metazoa</taxon>
        <taxon>Ecdysozoa</taxon>
        <taxon>Nematoda</taxon>
        <taxon>Chromadorea</taxon>
        <taxon>Rhabditida</taxon>
        <taxon>Rhabditina</taxon>
        <taxon>Diplogasteromorpha</taxon>
        <taxon>Diplogasteroidea</taxon>
        <taxon>Neodiplogasteridae</taxon>
        <taxon>Pristionchus</taxon>
    </lineage>
</organism>
<keyword evidence="2" id="KW-0804">Transcription</keyword>
<feature type="non-terminal residue" evidence="5">
    <location>
        <position position="1"/>
    </location>
</feature>
<evidence type="ECO:0000259" key="4">
    <source>
        <dbReference type="PROSITE" id="PS51843"/>
    </source>
</evidence>
<keyword evidence="6" id="KW-1185">Reference proteome</keyword>
<dbReference type="SMART" id="SM00430">
    <property type="entry name" value="HOLI"/>
    <property type="match status" value="1"/>
</dbReference>
<dbReference type="InterPro" id="IPR035500">
    <property type="entry name" value="NHR-like_dom_sf"/>
</dbReference>
<dbReference type="PROSITE" id="PS51843">
    <property type="entry name" value="NR_LBD"/>
    <property type="match status" value="1"/>
</dbReference>
<evidence type="ECO:0000256" key="1">
    <source>
        <dbReference type="ARBA" id="ARBA00023015"/>
    </source>
</evidence>
<dbReference type="PANTHER" id="PTHR46011:SF6">
    <property type="entry name" value="HIGH ZINC ACTIVATED NUCLEAR RECEPTOR PROTEIN"/>
    <property type="match status" value="1"/>
</dbReference>
<dbReference type="Gene3D" id="1.10.565.10">
    <property type="entry name" value="Retinoid X Receptor"/>
    <property type="match status" value="1"/>
</dbReference>
<evidence type="ECO:0000313" key="6">
    <source>
        <dbReference type="Proteomes" id="UP001432322"/>
    </source>
</evidence>
<dbReference type="Proteomes" id="UP001432322">
    <property type="component" value="Unassembled WGS sequence"/>
</dbReference>
<keyword evidence="3" id="KW-0675">Receptor</keyword>
<evidence type="ECO:0000256" key="2">
    <source>
        <dbReference type="ARBA" id="ARBA00023163"/>
    </source>
</evidence>
<accession>A0AAV5VTS0</accession>
<dbReference type="Pfam" id="PF00104">
    <property type="entry name" value="Hormone_recep"/>
    <property type="match status" value="1"/>
</dbReference>
<feature type="domain" description="NR LBD" evidence="4">
    <location>
        <begin position="1"/>
        <end position="208"/>
    </location>
</feature>
<evidence type="ECO:0000256" key="3">
    <source>
        <dbReference type="ARBA" id="ARBA00023170"/>
    </source>
</evidence>
<comment type="caution">
    <text evidence="5">The sequence shown here is derived from an EMBL/GenBank/DDBJ whole genome shotgun (WGS) entry which is preliminary data.</text>
</comment>
<dbReference type="PANTHER" id="PTHR46011">
    <property type="entry name" value="NUCLEAR HORMONE RECEPTOR FAMILY MEMBER NHR-86-RELATED"/>
    <property type="match status" value="1"/>
</dbReference>
<reference evidence="5" key="1">
    <citation type="submission" date="2023-10" db="EMBL/GenBank/DDBJ databases">
        <title>Genome assembly of Pristionchus species.</title>
        <authorList>
            <person name="Yoshida K."/>
            <person name="Sommer R.J."/>
        </authorList>
    </citation>
    <scope>NUCLEOTIDE SEQUENCE</scope>
    <source>
        <strain evidence="5">RS5133</strain>
    </source>
</reference>
<dbReference type="GO" id="GO:0005634">
    <property type="term" value="C:nucleus"/>
    <property type="evidence" value="ECO:0007669"/>
    <property type="project" value="TreeGrafter"/>
</dbReference>
<proteinExistence type="predicted"/>
<sequence length="208" mass="23997">NFVPMVYPTVISNEAIFFYSLIEFAKAAFDDFKSLSKEVQILIVKGSFHVLNGLDGNYRAVHYFPHDDTVTPTYTMYCNSATVPEFFADRKQEFNIDEAMRMLMKCGERNLLADKRNFARILPSNEEFCALLGLSLWSEQTASLNEHLTEISARNRFLANLHKVYARRGKANYATRLGELMCVLVKFEKMSMTLDEDIEVCRIMKIFP</sequence>
<dbReference type="EMBL" id="BTSY01000004">
    <property type="protein sequence ID" value="GMT21936.1"/>
    <property type="molecule type" value="Genomic_DNA"/>
</dbReference>